<evidence type="ECO:0000313" key="2">
    <source>
        <dbReference type="EMBL" id="QHS90929.1"/>
    </source>
</evidence>
<sequence>MSSWANRGIPCRRNLLQIPEGLRPTIITRAQRPEVIQSESFQENEKQNEIIYPSGSEDSSPTPDMNAYSRSYPVRKMELNPAPNAIELRFSDKSYVFVILRNIRTTHDNDLWMASYQSVRRFYTNKIIIIDDNSDINTVNGKLVNTEVIRSDYNGAGEVLPYYYFFVNKWADRMVFLHDSMFLHRRFTDAELNGAVRFHWHFSNTEIRNDRKIGTYLSMLPNHEGLLEYANQPDSAWNGCFGGTSIIDLDIVTQLEEAYSFFSTLVLSIKTRKDRETFERLFGIALYFTKMIDEPFSNFGNIVKYPGAFESQISTPDQGAYALSQKGYDTAIIKVWRGR</sequence>
<feature type="region of interest" description="Disordered" evidence="1">
    <location>
        <begin position="34"/>
        <end position="65"/>
    </location>
</feature>
<protein>
    <submittedName>
        <fullName evidence="2">Uncharacterized protein</fullName>
    </submittedName>
</protein>
<proteinExistence type="predicted"/>
<reference evidence="2" key="1">
    <citation type="journal article" date="2020" name="Nature">
        <title>Giant virus diversity and host interactions through global metagenomics.</title>
        <authorList>
            <person name="Schulz F."/>
            <person name="Roux S."/>
            <person name="Paez-Espino D."/>
            <person name="Jungbluth S."/>
            <person name="Walsh D.A."/>
            <person name="Denef V.J."/>
            <person name="McMahon K.D."/>
            <person name="Konstantinidis K.T."/>
            <person name="Eloe-Fadrosh E.A."/>
            <person name="Kyrpides N.C."/>
            <person name="Woyke T."/>
        </authorList>
    </citation>
    <scope>NUCLEOTIDE SEQUENCE</scope>
    <source>
        <strain evidence="2">GVMAG-M-3300013004-44</strain>
    </source>
</reference>
<evidence type="ECO:0000256" key="1">
    <source>
        <dbReference type="SAM" id="MobiDB-lite"/>
    </source>
</evidence>
<dbReference type="AlphaFoldDB" id="A0A6C0BH96"/>
<dbReference type="EMBL" id="MN739154">
    <property type="protein sequence ID" value="QHS90929.1"/>
    <property type="molecule type" value="Genomic_DNA"/>
</dbReference>
<name>A0A6C0BH96_9ZZZZ</name>
<accession>A0A6C0BH96</accession>
<organism evidence="2">
    <name type="scientific">viral metagenome</name>
    <dbReference type="NCBI Taxonomy" id="1070528"/>
    <lineage>
        <taxon>unclassified sequences</taxon>
        <taxon>metagenomes</taxon>
        <taxon>organismal metagenomes</taxon>
    </lineage>
</organism>